<dbReference type="AlphaFoldDB" id="A0AAW0BFH0"/>
<evidence type="ECO:0000313" key="4">
    <source>
        <dbReference type="Proteomes" id="UP001362999"/>
    </source>
</evidence>
<keyword evidence="2" id="KW-1133">Transmembrane helix</keyword>
<keyword evidence="4" id="KW-1185">Reference proteome</keyword>
<keyword evidence="2" id="KW-0472">Membrane</keyword>
<name>A0AAW0BFH0_9AGAR</name>
<sequence length="274" mass="29316">MRDPQHAPADNCHTFPPPGPYPPAVSSWVQTAGWELLNPKTIELPPPVFSWYTASASTFYAGCTNIPAVVETPTVTPSAPVPPITAAAASTPNLTSTDSTPNGHSSLPSLSRRFGTNFHIREWNTDRARCPDRLLPTSPTPDPNNTPAAPSPSASLNVPNAPITATSTHHRSNKTAGIVAGVLVPLLLLALCATAFIIHKRRRRARDRREWERTHAEIADAVREMHGEVPSAVAPWSMARVDVKAPPDYGGGEKAALFDKHGGEVLSARSSTSI</sequence>
<accession>A0AAW0BFH0</accession>
<feature type="compositionally biased region" description="Polar residues" evidence="1">
    <location>
        <begin position="93"/>
        <end position="109"/>
    </location>
</feature>
<reference evidence="3 4" key="1">
    <citation type="journal article" date="2024" name="J Genomics">
        <title>Draft genome sequencing and assembly of Favolaschia claudopus CIRM-BRFM 2984 isolated from oak limbs.</title>
        <authorList>
            <person name="Navarro D."/>
            <person name="Drula E."/>
            <person name="Chaduli D."/>
            <person name="Cazenave R."/>
            <person name="Ahrendt S."/>
            <person name="Wang J."/>
            <person name="Lipzen A."/>
            <person name="Daum C."/>
            <person name="Barry K."/>
            <person name="Grigoriev I.V."/>
            <person name="Favel A."/>
            <person name="Rosso M.N."/>
            <person name="Martin F."/>
        </authorList>
    </citation>
    <scope>NUCLEOTIDE SEQUENCE [LARGE SCALE GENOMIC DNA]</scope>
    <source>
        <strain evidence="3 4">CIRM-BRFM 2984</strain>
    </source>
</reference>
<feature type="compositionally biased region" description="Low complexity" evidence="1">
    <location>
        <begin position="145"/>
        <end position="162"/>
    </location>
</feature>
<feature type="compositionally biased region" description="Low complexity" evidence="1">
    <location>
        <begin position="82"/>
        <end position="92"/>
    </location>
</feature>
<keyword evidence="2" id="KW-0812">Transmembrane</keyword>
<feature type="transmembrane region" description="Helical" evidence="2">
    <location>
        <begin position="176"/>
        <end position="198"/>
    </location>
</feature>
<dbReference type="EMBL" id="JAWWNJ010000034">
    <property type="protein sequence ID" value="KAK7024908.1"/>
    <property type="molecule type" value="Genomic_DNA"/>
</dbReference>
<feature type="region of interest" description="Disordered" evidence="1">
    <location>
        <begin position="82"/>
        <end position="111"/>
    </location>
</feature>
<proteinExistence type="predicted"/>
<evidence type="ECO:0000256" key="2">
    <source>
        <dbReference type="SAM" id="Phobius"/>
    </source>
</evidence>
<feature type="region of interest" description="Disordered" evidence="1">
    <location>
        <begin position="129"/>
        <end position="171"/>
    </location>
</feature>
<evidence type="ECO:0000256" key="1">
    <source>
        <dbReference type="SAM" id="MobiDB-lite"/>
    </source>
</evidence>
<evidence type="ECO:0000313" key="3">
    <source>
        <dbReference type="EMBL" id="KAK7024908.1"/>
    </source>
</evidence>
<protein>
    <submittedName>
        <fullName evidence="3">Uncharacterized protein</fullName>
    </submittedName>
</protein>
<dbReference type="Proteomes" id="UP001362999">
    <property type="component" value="Unassembled WGS sequence"/>
</dbReference>
<comment type="caution">
    <text evidence="3">The sequence shown here is derived from an EMBL/GenBank/DDBJ whole genome shotgun (WGS) entry which is preliminary data.</text>
</comment>
<organism evidence="3 4">
    <name type="scientific">Favolaschia claudopus</name>
    <dbReference type="NCBI Taxonomy" id="2862362"/>
    <lineage>
        <taxon>Eukaryota</taxon>
        <taxon>Fungi</taxon>
        <taxon>Dikarya</taxon>
        <taxon>Basidiomycota</taxon>
        <taxon>Agaricomycotina</taxon>
        <taxon>Agaricomycetes</taxon>
        <taxon>Agaricomycetidae</taxon>
        <taxon>Agaricales</taxon>
        <taxon>Marasmiineae</taxon>
        <taxon>Mycenaceae</taxon>
        <taxon>Favolaschia</taxon>
    </lineage>
</organism>
<gene>
    <name evidence="3" type="ORF">R3P38DRAFT_3193830</name>
</gene>